<dbReference type="InterPro" id="IPR050101">
    <property type="entry name" value="CinA"/>
</dbReference>
<dbReference type="Gene3D" id="3.30.70.2860">
    <property type="match status" value="1"/>
</dbReference>
<dbReference type="InterPro" id="IPR036653">
    <property type="entry name" value="CinA-like_C"/>
</dbReference>
<comment type="caution">
    <text evidence="3">The sequence shown here is derived from an EMBL/GenBank/DDBJ whole genome shotgun (WGS) entry which is preliminary data.</text>
</comment>
<dbReference type="HAMAP" id="MF_00226_B">
    <property type="entry name" value="CinA_B"/>
    <property type="match status" value="1"/>
</dbReference>
<dbReference type="NCBIfam" id="NF001813">
    <property type="entry name" value="PRK00549.1"/>
    <property type="match status" value="1"/>
</dbReference>
<dbReference type="InterPro" id="IPR008135">
    <property type="entry name" value="Competence-induced_CinA"/>
</dbReference>
<dbReference type="RefSeq" id="WP_406766844.1">
    <property type="nucleotide sequence ID" value="NZ_JBJHZY010000007.1"/>
</dbReference>
<dbReference type="Gene3D" id="3.40.980.10">
    <property type="entry name" value="MoaB/Mog-like domain"/>
    <property type="match status" value="1"/>
</dbReference>
<accession>A0ABW8U338</accession>
<dbReference type="PANTHER" id="PTHR13939">
    <property type="entry name" value="NICOTINAMIDE-NUCLEOTIDE AMIDOHYDROLASE PNCC"/>
    <property type="match status" value="1"/>
</dbReference>
<dbReference type="SUPFAM" id="SSF142433">
    <property type="entry name" value="CinA-like"/>
    <property type="match status" value="1"/>
</dbReference>
<dbReference type="PIRSF" id="PIRSF006728">
    <property type="entry name" value="CinA"/>
    <property type="match status" value="1"/>
</dbReference>
<dbReference type="SUPFAM" id="SSF53218">
    <property type="entry name" value="Molybdenum cofactor biosynthesis proteins"/>
    <property type="match status" value="1"/>
</dbReference>
<dbReference type="InterPro" id="IPR001453">
    <property type="entry name" value="MoaB/Mog_dom"/>
</dbReference>
<evidence type="ECO:0000313" key="4">
    <source>
        <dbReference type="Proteomes" id="UP001623661"/>
    </source>
</evidence>
<dbReference type="CDD" id="cd00885">
    <property type="entry name" value="cinA"/>
    <property type="match status" value="1"/>
</dbReference>
<dbReference type="Pfam" id="PF02464">
    <property type="entry name" value="CinA"/>
    <property type="match status" value="1"/>
</dbReference>
<dbReference type="InterPro" id="IPR036425">
    <property type="entry name" value="MoaB/Mog-like_dom_sf"/>
</dbReference>
<dbReference type="SMART" id="SM00852">
    <property type="entry name" value="MoCF_biosynth"/>
    <property type="match status" value="1"/>
</dbReference>
<dbReference type="EMBL" id="JBJHZY010000007">
    <property type="protein sequence ID" value="MFL0270212.1"/>
    <property type="molecule type" value="Genomic_DNA"/>
</dbReference>
<feature type="domain" description="MoaB/Mog" evidence="2">
    <location>
        <begin position="4"/>
        <end position="171"/>
    </location>
</feature>
<dbReference type="NCBIfam" id="TIGR00200">
    <property type="entry name" value="cinA_nterm"/>
    <property type="match status" value="1"/>
</dbReference>
<evidence type="ECO:0000313" key="3">
    <source>
        <dbReference type="EMBL" id="MFL0270212.1"/>
    </source>
</evidence>
<keyword evidence="4" id="KW-1185">Reference proteome</keyword>
<proteinExistence type="inferred from homology"/>
<evidence type="ECO:0000259" key="2">
    <source>
        <dbReference type="SMART" id="SM00852"/>
    </source>
</evidence>
<dbReference type="NCBIfam" id="TIGR00177">
    <property type="entry name" value="molyb_syn"/>
    <property type="match status" value="1"/>
</dbReference>
<dbReference type="PANTHER" id="PTHR13939:SF0">
    <property type="entry name" value="NMN AMIDOHYDROLASE-LIKE PROTEIN YFAY"/>
    <property type="match status" value="1"/>
</dbReference>
<organism evidence="3 4">
    <name type="scientific">Candidatus Clostridium radicumherbarum</name>
    <dbReference type="NCBI Taxonomy" id="3381662"/>
    <lineage>
        <taxon>Bacteria</taxon>
        <taxon>Bacillati</taxon>
        <taxon>Bacillota</taxon>
        <taxon>Clostridia</taxon>
        <taxon>Eubacteriales</taxon>
        <taxon>Clostridiaceae</taxon>
        <taxon>Clostridium</taxon>
    </lineage>
</organism>
<dbReference type="InterPro" id="IPR041424">
    <property type="entry name" value="CinA_KH"/>
</dbReference>
<evidence type="ECO:0000256" key="1">
    <source>
        <dbReference type="HAMAP-Rule" id="MF_00226"/>
    </source>
</evidence>
<dbReference type="Pfam" id="PF18146">
    <property type="entry name" value="CinA_KH"/>
    <property type="match status" value="1"/>
</dbReference>
<dbReference type="Gene3D" id="3.90.950.20">
    <property type="entry name" value="CinA-like"/>
    <property type="match status" value="1"/>
</dbReference>
<dbReference type="NCBIfam" id="TIGR00199">
    <property type="entry name" value="PncC_domain"/>
    <property type="match status" value="1"/>
</dbReference>
<comment type="similarity">
    <text evidence="1">Belongs to the CinA family.</text>
</comment>
<dbReference type="Proteomes" id="UP001623661">
    <property type="component" value="Unassembled WGS sequence"/>
</dbReference>
<gene>
    <name evidence="1" type="primary">cinA</name>
    <name evidence="3" type="ORF">ACJDUH_19205</name>
</gene>
<dbReference type="Pfam" id="PF00994">
    <property type="entry name" value="MoCF_biosynth"/>
    <property type="match status" value="1"/>
</dbReference>
<reference evidence="3 4" key="1">
    <citation type="submission" date="2024-11" db="EMBL/GenBank/DDBJ databases">
        <authorList>
            <person name="Heng Y.C."/>
            <person name="Lim A.C.H."/>
            <person name="Lee J.K.Y."/>
            <person name="Kittelmann S."/>
        </authorList>
    </citation>
    <scope>NUCLEOTIDE SEQUENCE [LARGE SCALE GENOMIC DNA]</scope>
    <source>
        <strain evidence="3 4">WILCCON 0202</strain>
    </source>
</reference>
<dbReference type="InterPro" id="IPR008136">
    <property type="entry name" value="CinA_C"/>
</dbReference>
<sequence length="415" mass="44789">MKAEILAVGTEILLGDIVNTNAHYLSQRLANLGISVYYQTVVGDNEERLLKAYDLAFKRADLVIATGGLGPTKDDLTKEIGAKYFGKDMYLHEESYKHIKELFDKLNRPISEGNKKQAIIPEGALILPNPNGTAPGCIIEEGNKVLVMLPGPPKEMEPMFEASVVPYLDKFSDGVIVSKVVRVVGLGESAMAEKVLDLIENQTNPTVAPYAKDNESILRITAKANTIKDAEALITPIEEEIRKRIGEDIYAEGEISLSEVVGEMLVRNNLTIGTAESCTGGLLSGTLINYPGISSVFLEGAVTYSNEAKIKRLGVKAETLESFGAVSEETAAEMAEGIARTAGTDIGISVTGVAGPGGGTLEKPVGLIYIGLYFKGKVKVKKLNCNGDRQKVRNRTVVAALDLLRREISNYIKNN</sequence>
<protein>
    <recommendedName>
        <fullName evidence="1">Putative competence-damage inducible protein</fullName>
    </recommendedName>
</protein>
<name>A0ABW8U338_9CLOT</name>